<keyword evidence="3" id="KW-1185">Reference proteome</keyword>
<feature type="compositionally biased region" description="Polar residues" evidence="1">
    <location>
        <begin position="170"/>
        <end position="181"/>
    </location>
</feature>
<reference evidence="3" key="1">
    <citation type="journal article" date="2014" name="Nat. Genet.">
        <title>A reference genome for common bean and genome-wide analysis of dual domestications.</title>
        <authorList>
            <person name="Schmutz J."/>
            <person name="McClean P.E."/>
            <person name="Mamidi S."/>
            <person name="Wu G.A."/>
            <person name="Cannon S.B."/>
            <person name="Grimwood J."/>
            <person name="Jenkins J."/>
            <person name="Shu S."/>
            <person name="Song Q."/>
            <person name="Chavarro C."/>
            <person name="Torres-Torres M."/>
            <person name="Geffroy V."/>
            <person name="Moghaddam S.M."/>
            <person name="Gao D."/>
            <person name="Abernathy B."/>
            <person name="Barry K."/>
            <person name="Blair M."/>
            <person name="Brick M.A."/>
            <person name="Chovatia M."/>
            <person name="Gepts P."/>
            <person name="Goodstein D.M."/>
            <person name="Gonzales M."/>
            <person name="Hellsten U."/>
            <person name="Hyten D.L."/>
            <person name="Jia G."/>
            <person name="Kelly J.D."/>
            <person name="Kudrna D."/>
            <person name="Lee R."/>
            <person name="Richard M.M."/>
            <person name="Miklas P.N."/>
            <person name="Osorno J.M."/>
            <person name="Rodrigues J."/>
            <person name="Thareau V."/>
            <person name="Urrea C.A."/>
            <person name="Wang M."/>
            <person name="Yu Y."/>
            <person name="Zhang M."/>
            <person name="Wing R.A."/>
            <person name="Cregan P.B."/>
            <person name="Rokhsar D.S."/>
            <person name="Jackson S.A."/>
        </authorList>
    </citation>
    <scope>NUCLEOTIDE SEQUENCE [LARGE SCALE GENOMIC DNA]</scope>
    <source>
        <strain evidence="3">cv. G19833</strain>
    </source>
</reference>
<feature type="region of interest" description="Disordered" evidence="1">
    <location>
        <begin position="230"/>
        <end position="255"/>
    </location>
</feature>
<dbReference type="Proteomes" id="UP000000226">
    <property type="component" value="Chromosome 7"/>
</dbReference>
<dbReference type="OMA" id="DIREWIP"/>
<dbReference type="Gramene" id="ESW16506">
    <property type="protein sequence ID" value="ESW16506"/>
    <property type="gene ID" value="PHAVU_007G162100g"/>
</dbReference>
<dbReference type="SUPFAM" id="SSF47923">
    <property type="entry name" value="Ypt/Rab-GAP domain of gyp1p"/>
    <property type="match status" value="1"/>
</dbReference>
<evidence type="ECO:0000256" key="1">
    <source>
        <dbReference type="SAM" id="MobiDB-lite"/>
    </source>
</evidence>
<organism evidence="2 3">
    <name type="scientific">Phaseolus vulgaris</name>
    <name type="common">Kidney bean</name>
    <name type="synonym">French bean</name>
    <dbReference type="NCBI Taxonomy" id="3885"/>
    <lineage>
        <taxon>Eukaryota</taxon>
        <taxon>Viridiplantae</taxon>
        <taxon>Streptophyta</taxon>
        <taxon>Embryophyta</taxon>
        <taxon>Tracheophyta</taxon>
        <taxon>Spermatophyta</taxon>
        <taxon>Magnoliopsida</taxon>
        <taxon>eudicotyledons</taxon>
        <taxon>Gunneridae</taxon>
        <taxon>Pentapetalae</taxon>
        <taxon>rosids</taxon>
        <taxon>fabids</taxon>
        <taxon>Fabales</taxon>
        <taxon>Fabaceae</taxon>
        <taxon>Papilionoideae</taxon>
        <taxon>50 kb inversion clade</taxon>
        <taxon>NPAAA clade</taxon>
        <taxon>indigoferoid/millettioid clade</taxon>
        <taxon>Phaseoleae</taxon>
        <taxon>Phaseolus</taxon>
    </lineage>
</organism>
<feature type="compositionally biased region" description="Basic and acidic residues" evidence="1">
    <location>
        <begin position="238"/>
        <end position="255"/>
    </location>
</feature>
<protein>
    <recommendedName>
        <fullName evidence="4">Rab-GAP TBC domain-containing protein</fullName>
    </recommendedName>
</protein>
<sequence>MLLSLLSKRSLEVDSRDSYGFALRPQYAQRYREYFSIYKEEEDERSDKWSDFLEHVAESSQPTSSEHKETLKAEPKSDEVKEERSPDRPNNGDDSSRTMLCELEEETNAISVSEGDDSNGKKSAEGNVKIEETIQDRVSKGGDSNTSGDTEIKEGTNPGRVSEGGDSSDKNFISDSATGNISGKELHHSEERKTRKVVQHWAEIRPSLIAIEEIFSSRVKGKKMKGAEINRNNNHLPSIDESKPVDDGINGSKEENSLVDQDLPELLSRWKELESLVQGGVPKDLRGEVWQAFVGVKTRRVESYYEDLLAHNESEEQNVSSAAFGKWKKQIEKVISCMRLGLYFDLTYHELSQVTLLWMKMAEIP</sequence>
<feature type="compositionally biased region" description="Basic and acidic residues" evidence="1">
    <location>
        <begin position="184"/>
        <end position="193"/>
    </location>
</feature>
<accession>V7BIZ3</accession>
<dbReference type="EMBL" id="CM002294">
    <property type="protein sequence ID" value="ESW16506.1"/>
    <property type="molecule type" value="Genomic_DNA"/>
</dbReference>
<feature type="compositionally biased region" description="Basic and acidic residues" evidence="1">
    <location>
        <begin position="65"/>
        <end position="96"/>
    </location>
</feature>
<dbReference type="Gene3D" id="1.10.10.750">
    <property type="entry name" value="Ypt/Rab-GAP domain of gyp1p, domain 1"/>
    <property type="match status" value="1"/>
</dbReference>
<feature type="compositionally biased region" description="Basic and acidic residues" evidence="1">
    <location>
        <begin position="118"/>
        <end position="140"/>
    </location>
</feature>
<dbReference type="InterPro" id="IPR035969">
    <property type="entry name" value="Rab-GAP_TBC_sf"/>
</dbReference>
<evidence type="ECO:0008006" key="4">
    <source>
        <dbReference type="Google" id="ProtNLM"/>
    </source>
</evidence>
<proteinExistence type="predicted"/>
<dbReference type="AlphaFoldDB" id="V7BIZ3"/>
<feature type="region of interest" description="Disordered" evidence="1">
    <location>
        <begin position="54"/>
        <end position="194"/>
    </location>
</feature>
<dbReference type="OrthoDB" id="17687at2759"/>
<name>V7BIZ3_PHAVU</name>
<evidence type="ECO:0000313" key="3">
    <source>
        <dbReference type="Proteomes" id="UP000000226"/>
    </source>
</evidence>
<gene>
    <name evidence="2" type="ORF">PHAVU_007G162100g</name>
</gene>
<evidence type="ECO:0000313" key="2">
    <source>
        <dbReference type="EMBL" id="ESW16506.1"/>
    </source>
</evidence>